<reference evidence="2 3" key="1">
    <citation type="journal article" date="2005" name="Nature">
        <title>The map-based sequence of the rice genome.</title>
        <authorList>
            <consortium name="International rice genome sequencing project (IRGSP)"/>
            <person name="Matsumoto T."/>
            <person name="Wu J."/>
            <person name="Kanamori H."/>
            <person name="Katayose Y."/>
            <person name="Fujisawa M."/>
            <person name="Namiki N."/>
            <person name="Mizuno H."/>
            <person name="Yamamoto K."/>
            <person name="Antonio B.A."/>
            <person name="Baba T."/>
            <person name="Sakata K."/>
            <person name="Nagamura Y."/>
            <person name="Aoki H."/>
            <person name="Arikawa K."/>
            <person name="Arita K."/>
            <person name="Bito T."/>
            <person name="Chiden Y."/>
            <person name="Fujitsuka N."/>
            <person name="Fukunaka R."/>
            <person name="Hamada M."/>
            <person name="Harada C."/>
            <person name="Hayashi A."/>
            <person name="Hijishita S."/>
            <person name="Honda M."/>
            <person name="Hosokawa S."/>
            <person name="Ichikawa Y."/>
            <person name="Idonuma A."/>
            <person name="Iijima M."/>
            <person name="Ikeda M."/>
            <person name="Ikeno M."/>
            <person name="Ito K."/>
            <person name="Ito S."/>
            <person name="Ito T."/>
            <person name="Ito Y."/>
            <person name="Ito Y."/>
            <person name="Iwabuchi A."/>
            <person name="Kamiya K."/>
            <person name="Karasawa W."/>
            <person name="Kurita K."/>
            <person name="Katagiri S."/>
            <person name="Kikuta A."/>
            <person name="Kobayashi H."/>
            <person name="Kobayashi N."/>
            <person name="Machita K."/>
            <person name="Maehara T."/>
            <person name="Masukawa M."/>
            <person name="Mizubayashi T."/>
            <person name="Mukai Y."/>
            <person name="Nagasaki H."/>
            <person name="Nagata Y."/>
            <person name="Naito S."/>
            <person name="Nakashima M."/>
            <person name="Nakama Y."/>
            <person name="Nakamichi Y."/>
            <person name="Nakamura M."/>
            <person name="Meguro A."/>
            <person name="Negishi M."/>
            <person name="Ohta I."/>
            <person name="Ohta T."/>
            <person name="Okamoto M."/>
            <person name="Ono N."/>
            <person name="Saji S."/>
            <person name="Sakaguchi M."/>
            <person name="Sakai K."/>
            <person name="Shibata M."/>
            <person name="Shimokawa T."/>
            <person name="Song J."/>
            <person name="Takazaki Y."/>
            <person name="Terasawa K."/>
            <person name="Tsugane M."/>
            <person name="Tsuji K."/>
            <person name="Ueda S."/>
            <person name="Waki K."/>
            <person name="Yamagata H."/>
            <person name="Yamamoto M."/>
            <person name="Yamamoto S."/>
            <person name="Yamane H."/>
            <person name="Yoshiki S."/>
            <person name="Yoshihara R."/>
            <person name="Yukawa K."/>
            <person name="Zhong H."/>
            <person name="Yano M."/>
            <person name="Yuan Q."/>
            <person name="Ouyang S."/>
            <person name="Liu J."/>
            <person name="Jones K.M."/>
            <person name="Gansberger K."/>
            <person name="Moffat K."/>
            <person name="Hill J."/>
            <person name="Bera J."/>
            <person name="Fadrosh D."/>
            <person name="Jin S."/>
            <person name="Johri S."/>
            <person name="Kim M."/>
            <person name="Overton L."/>
            <person name="Reardon M."/>
            <person name="Tsitrin T."/>
            <person name="Vuong H."/>
            <person name="Weaver B."/>
            <person name="Ciecko A."/>
            <person name="Tallon L."/>
            <person name="Jackson J."/>
            <person name="Pai G."/>
            <person name="Aken S.V."/>
            <person name="Utterback T."/>
            <person name="Reidmuller S."/>
            <person name="Feldblyum T."/>
            <person name="Hsiao J."/>
            <person name="Zismann V."/>
            <person name="Iobst S."/>
            <person name="de Vazeille A.R."/>
            <person name="Buell C.R."/>
            <person name="Ying K."/>
            <person name="Li Y."/>
            <person name="Lu T."/>
            <person name="Huang Y."/>
            <person name="Zhao Q."/>
            <person name="Feng Q."/>
            <person name="Zhang L."/>
            <person name="Zhu J."/>
            <person name="Weng Q."/>
            <person name="Mu J."/>
            <person name="Lu Y."/>
            <person name="Fan D."/>
            <person name="Liu Y."/>
            <person name="Guan J."/>
            <person name="Zhang Y."/>
            <person name="Yu S."/>
            <person name="Liu X."/>
            <person name="Zhang Y."/>
            <person name="Hong G."/>
            <person name="Han B."/>
            <person name="Choisne N."/>
            <person name="Demange N."/>
            <person name="Orjeda G."/>
            <person name="Samain S."/>
            <person name="Cattolico L."/>
            <person name="Pelletier E."/>
            <person name="Couloux A."/>
            <person name="Segurens B."/>
            <person name="Wincker P."/>
            <person name="D'Hont A."/>
            <person name="Scarpelli C."/>
            <person name="Weissenbach J."/>
            <person name="Salanoubat M."/>
            <person name="Quetier F."/>
            <person name="Yu Y."/>
            <person name="Kim H.R."/>
            <person name="Rambo T."/>
            <person name="Currie J."/>
            <person name="Collura K."/>
            <person name="Luo M."/>
            <person name="Yang T."/>
            <person name="Ammiraju J.S.S."/>
            <person name="Engler F."/>
            <person name="Soderlund C."/>
            <person name="Wing R.A."/>
            <person name="Palmer L.E."/>
            <person name="de la Bastide M."/>
            <person name="Spiegel L."/>
            <person name="Nascimento L."/>
            <person name="Zutavern T."/>
            <person name="O'Shaughnessy A."/>
            <person name="Dike S."/>
            <person name="Dedhia N."/>
            <person name="Preston R."/>
            <person name="Balija V."/>
            <person name="McCombie W.R."/>
            <person name="Chow T."/>
            <person name="Chen H."/>
            <person name="Chung M."/>
            <person name="Chen C."/>
            <person name="Shaw J."/>
            <person name="Wu H."/>
            <person name="Hsiao K."/>
            <person name="Chao Y."/>
            <person name="Chu M."/>
            <person name="Cheng C."/>
            <person name="Hour A."/>
            <person name="Lee P."/>
            <person name="Lin S."/>
            <person name="Lin Y."/>
            <person name="Liou J."/>
            <person name="Liu S."/>
            <person name="Hsing Y."/>
            <person name="Raghuvanshi S."/>
            <person name="Mohanty A."/>
            <person name="Bharti A.K."/>
            <person name="Gaur A."/>
            <person name="Gupta V."/>
            <person name="Kumar D."/>
            <person name="Ravi V."/>
            <person name="Vij S."/>
            <person name="Kapur A."/>
            <person name="Khurana P."/>
            <person name="Khurana P."/>
            <person name="Khurana J.P."/>
            <person name="Tyagi A.K."/>
            <person name="Gaikwad K."/>
            <person name="Singh A."/>
            <person name="Dalal V."/>
            <person name="Srivastava S."/>
            <person name="Dixit A."/>
            <person name="Pal A.K."/>
            <person name="Ghazi I.A."/>
            <person name="Yadav M."/>
            <person name="Pandit A."/>
            <person name="Bhargava A."/>
            <person name="Sureshbabu K."/>
            <person name="Batra K."/>
            <person name="Sharma T.R."/>
            <person name="Mohapatra T."/>
            <person name="Singh N.K."/>
            <person name="Messing J."/>
            <person name="Nelson A.B."/>
            <person name="Fuks G."/>
            <person name="Kavchok S."/>
            <person name="Keizer G."/>
            <person name="Linton E."/>
            <person name="Llaca V."/>
            <person name="Song R."/>
            <person name="Tanyolac B."/>
            <person name="Young S."/>
            <person name="Ho-Il K."/>
            <person name="Hahn J.H."/>
            <person name="Sangsakoo G."/>
            <person name="Vanavichit A."/>
            <person name="de Mattos Luiz.A.T."/>
            <person name="Zimmer P.D."/>
            <person name="Malone G."/>
            <person name="Dellagostin O."/>
            <person name="de Oliveira A.C."/>
            <person name="Bevan M."/>
            <person name="Bancroft I."/>
            <person name="Minx P."/>
            <person name="Cordum H."/>
            <person name="Wilson R."/>
            <person name="Cheng Z."/>
            <person name="Jin W."/>
            <person name="Jiang J."/>
            <person name="Leong S.A."/>
            <person name="Iwama H."/>
            <person name="Gojobori T."/>
            <person name="Itoh T."/>
            <person name="Niimura Y."/>
            <person name="Fujii Y."/>
            <person name="Habara T."/>
            <person name="Sakai H."/>
            <person name="Sato Y."/>
            <person name="Wilson G."/>
            <person name="Kumar K."/>
            <person name="McCouch S."/>
            <person name="Juretic N."/>
            <person name="Hoen D."/>
            <person name="Wright S."/>
            <person name="Bruskiewich R."/>
            <person name="Bureau T."/>
            <person name="Miyao A."/>
            <person name="Hirochika H."/>
            <person name="Nishikawa T."/>
            <person name="Kadowaki K."/>
            <person name="Sugiura M."/>
            <person name="Burr B."/>
            <person name="Sasaki T."/>
        </authorList>
    </citation>
    <scope>NUCLEOTIDE SEQUENCE [LARGE SCALE GENOMIC DNA]</scope>
    <source>
        <strain evidence="3">cv. Nipponbare</strain>
    </source>
</reference>
<evidence type="ECO:0000313" key="3">
    <source>
        <dbReference type="Proteomes" id="UP000000763"/>
    </source>
</evidence>
<dbReference type="AlphaFoldDB" id="A0A0P0XP76"/>
<dbReference type="EMBL" id="AP008215">
    <property type="protein sequence ID" value="BAF25269.1"/>
    <property type="molecule type" value="Genomic_DNA"/>
</dbReference>
<accession>A0A0P0XP76</accession>
<name>A0A0P0XP76_ORYSJ</name>
<protein>
    <submittedName>
        <fullName evidence="2">Os09g0455000 protein</fullName>
    </submittedName>
</protein>
<evidence type="ECO:0000256" key="1">
    <source>
        <dbReference type="SAM" id="MobiDB-lite"/>
    </source>
</evidence>
<evidence type="ECO:0000313" key="2">
    <source>
        <dbReference type="EMBL" id="BAF25269.1"/>
    </source>
</evidence>
<organism evidence="2 3">
    <name type="scientific">Oryza sativa subsp. japonica</name>
    <name type="common">Rice</name>
    <dbReference type="NCBI Taxonomy" id="39947"/>
    <lineage>
        <taxon>Eukaryota</taxon>
        <taxon>Viridiplantae</taxon>
        <taxon>Streptophyta</taxon>
        <taxon>Embryophyta</taxon>
        <taxon>Tracheophyta</taxon>
        <taxon>Spermatophyta</taxon>
        <taxon>Magnoliopsida</taxon>
        <taxon>Liliopsida</taxon>
        <taxon>Poales</taxon>
        <taxon>Poaceae</taxon>
        <taxon>BOP clade</taxon>
        <taxon>Oryzoideae</taxon>
        <taxon>Oryzeae</taxon>
        <taxon>Oryzinae</taxon>
        <taxon>Oryza</taxon>
        <taxon>Oryza sativa</taxon>
    </lineage>
</organism>
<dbReference type="KEGG" id="dosa:Os09g0455000"/>
<dbReference type="Gramene" id="Os09t0455000-01">
    <property type="protein sequence ID" value="Os09t0455000-01"/>
    <property type="gene ID" value="Os09g0455000"/>
</dbReference>
<sequence>MRATTGHGGQRTRHRQGIAPAVEPEEAERLDPRLRRRHAAFQDPHHGGHARPQRRVLVKAAERDADGACRFGLVDAPLQPRVDEVQVSPLLMELQCQHREVLVAAAARATRRRRHRAAPSGRQVRVLAAAGSDGDVVGRRRRLLLAAVLPPVYQLEQHHAEAVDVGAVGDGRVADPLGREVPARAAHGGEQRRLLPRHQLGEAEVRDLHLAAVGEQDVLRLDVAVHDLLLAPGVQVRQPARRADRHLHALPPLQHRPRAAEQ</sequence>
<reference evidence="3" key="2">
    <citation type="journal article" date="2008" name="Nucleic Acids Res.">
        <title>The rice annotation project database (RAP-DB): 2008 update.</title>
        <authorList>
            <consortium name="The rice annotation project (RAP)"/>
        </authorList>
    </citation>
    <scope>GENOME REANNOTATION</scope>
    <source>
        <strain evidence="3">cv. Nipponbare</strain>
    </source>
</reference>
<dbReference type="Proteomes" id="UP000000763">
    <property type="component" value="Chromosome 9"/>
</dbReference>
<proteinExistence type="predicted"/>
<feature type="region of interest" description="Disordered" evidence="1">
    <location>
        <begin position="1"/>
        <end position="31"/>
    </location>
</feature>
<gene>
    <name evidence="2" type="ordered locus">Os09g0455000</name>
</gene>